<dbReference type="EMBL" id="GBXM01085800">
    <property type="protein sequence ID" value="JAH22777.1"/>
    <property type="molecule type" value="Transcribed_RNA"/>
</dbReference>
<name>A0A0E9R219_ANGAN</name>
<reference evidence="1" key="2">
    <citation type="journal article" date="2015" name="Fish Shellfish Immunol.">
        <title>Early steps in the European eel (Anguilla anguilla)-Vibrio vulnificus interaction in the gills: Role of the RtxA13 toxin.</title>
        <authorList>
            <person name="Callol A."/>
            <person name="Pajuelo D."/>
            <person name="Ebbesson L."/>
            <person name="Teles M."/>
            <person name="MacKenzie S."/>
            <person name="Amaro C."/>
        </authorList>
    </citation>
    <scope>NUCLEOTIDE SEQUENCE</scope>
</reference>
<organism evidence="1">
    <name type="scientific">Anguilla anguilla</name>
    <name type="common">European freshwater eel</name>
    <name type="synonym">Muraena anguilla</name>
    <dbReference type="NCBI Taxonomy" id="7936"/>
    <lineage>
        <taxon>Eukaryota</taxon>
        <taxon>Metazoa</taxon>
        <taxon>Chordata</taxon>
        <taxon>Craniata</taxon>
        <taxon>Vertebrata</taxon>
        <taxon>Euteleostomi</taxon>
        <taxon>Actinopterygii</taxon>
        <taxon>Neopterygii</taxon>
        <taxon>Teleostei</taxon>
        <taxon>Anguilliformes</taxon>
        <taxon>Anguillidae</taxon>
        <taxon>Anguilla</taxon>
    </lineage>
</organism>
<sequence>MTVDSTGNKTSNTFPPHLQLQNGGSLIILTAGEKSCSDTQKSLFFVVFFKLFFFV</sequence>
<accession>A0A0E9R219</accession>
<protein>
    <submittedName>
        <fullName evidence="1">Uncharacterized protein</fullName>
    </submittedName>
</protein>
<proteinExistence type="predicted"/>
<evidence type="ECO:0000313" key="1">
    <source>
        <dbReference type="EMBL" id="JAH22777.1"/>
    </source>
</evidence>
<reference evidence="1" key="1">
    <citation type="submission" date="2014-11" db="EMBL/GenBank/DDBJ databases">
        <authorList>
            <person name="Amaro Gonzalez C."/>
        </authorList>
    </citation>
    <scope>NUCLEOTIDE SEQUENCE</scope>
</reference>
<dbReference type="AlphaFoldDB" id="A0A0E9R219"/>